<dbReference type="CDD" id="cd07377">
    <property type="entry name" value="WHTH_GntR"/>
    <property type="match status" value="1"/>
</dbReference>
<evidence type="ECO:0000256" key="3">
    <source>
        <dbReference type="ARBA" id="ARBA00023163"/>
    </source>
</evidence>
<dbReference type="Gene3D" id="1.10.10.10">
    <property type="entry name" value="Winged helix-like DNA-binding domain superfamily/Winged helix DNA-binding domain"/>
    <property type="match status" value="1"/>
</dbReference>
<dbReference type="PANTHER" id="PTHR43537">
    <property type="entry name" value="TRANSCRIPTIONAL REGULATOR, GNTR FAMILY"/>
    <property type="match status" value="1"/>
</dbReference>
<dbReference type="InterPro" id="IPR008920">
    <property type="entry name" value="TF_FadR/GntR_C"/>
</dbReference>
<dbReference type="Pfam" id="PF07729">
    <property type="entry name" value="FCD"/>
    <property type="match status" value="1"/>
</dbReference>
<keyword evidence="3" id="KW-0804">Transcription</keyword>
<proteinExistence type="predicted"/>
<protein>
    <recommendedName>
        <fullName evidence="4">HTH gntR-type domain-containing protein</fullName>
    </recommendedName>
</protein>
<evidence type="ECO:0000313" key="5">
    <source>
        <dbReference type="EMBL" id="XFO73896.1"/>
    </source>
</evidence>
<gene>
    <name evidence="5" type="ORF">SPACI_040040</name>
</gene>
<keyword evidence="6" id="KW-1185">Reference proteome</keyword>
<feature type="domain" description="HTH gntR-type" evidence="4">
    <location>
        <begin position="17"/>
        <end position="84"/>
    </location>
</feature>
<dbReference type="SMART" id="SM00345">
    <property type="entry name" value="HTH_GNTR"/>
    <property type="match status" value="1"/>
</dbReference>
<dbReference type="InterPro" id="IPR000524">
    <property type="entry name" value="Tscrpt_reg_HTH_GntR"/>
</dbReference>
<keyword evidence="2" id="KW-0238">DNA-binding</keyword>
<evidence type="ECO:0000313" key="6">
    <source>
        <dbReference type="Proteomes" id="UP000216052"/>
    </source>
</evidence>
<dbReference type="PANTHER" id="PTHR43537:SF24">
    <property type="entry name" value="GLUCONATE OPERON TRANSCRIPTIONAL REPRESSOR"/>
    <property type="match status" value="1"/>
</dbReference>
<evidence type="ECO:0000259" key="4">
    <source>
        <dbReference type="PROSITE" id="PS50949"/>
    </source>
</evidence>
<dbReference type="InterPro" id="IPR036390">
    <property type="entry name" value="WH_DNA-bd_sf"/>
</dbReference>
<dbReference type="Gene3D" id="1.20.120.530">
    <property type="entry name" value="GntR ligand-binding domain-like"/>
    <property type="match status" value="1"/>
</dbReference>
<dbReference type="InterPro" id="IPR011711">
    <property type="entry name" value="GntR_C"/>
</dbReference>
<dbReference type="RefSeq" id="WP_218130629.1">
    <property type="nucleotide sequence ID" value="NZ_CP155571.1"/>
</dbReference>
<dbReference type="Pfam" id="PF00392">
    <property type="entry name" value="GntR"/>
    <property type="match status" value="1"/>
</dbReference>
<dbReference type="SUPFAM" id="SSF48008">
    <property type="entry name" value="GntR ligand-binding domain-like"/>
    <property type="match status" value="1"/>
</dbReference>
<dbReference type="InterPro" id="IPR036388">
    <property type="entry name" value="WH-like_DNA-bd_sf"/>
</dbReference>
<dbReference type="EMBL" id="CP155571">
    <property type="protein sequence ID" value="XFO73896.1"/>
    <property type="molecule type" value="Genomic_DNA"/>
</dbReference>
<keyword evidence="1" id="KW-0805">Transcription regulation</keyword>
<reference evidence="5" key="1">
    <citation type="submission" date="2024-05" db="EMBL/GenBank/DDBJ databases">
        <title>Isolation and characterization of Sporomusa carbonis sp. nov., a carboxydotrophic hydrogenogen in the genus of Sporomusa isolated from a charcoal burning pile.</title>
        <authorList>
            <person name="Boeer T."/>
            <person name="Rosenbaum F."/>
            <person name="Eysell L."/>
            <person name="Mueller V."/>
            <person name="Daniel R."/>
            <person name="Poehlein A."/>
        </authorList>
    </citation>
    <scope>NUCLEOTIDE SEQUENCE [LARGE SCALE GENOMIC DNA]</scope>
    <source>
        <strain evidence="5">DSM 3132</strain>
    </source>
</reference>
<dbReference type="PROSITE" id="PS50949">
    <property type="entry name" value="HTH_GNTR"/>
    <property type="match status" value="1"/>
</dbReference>
<dbReference type="SMART" id="SM00895">
    <property type="entry name" value="FCD"/>
    <property type="match status" value="1"/>
</dbReference>
<accession>A0ABZ3J711</accession>
<sequence>MIKCNSNNNTETESPRMMKTRQAYEFIRSRIIDGTYGPGDKIVMDRVAAELNFSIIPVREAIRRLEADGLVQIIPYSGAIVQMLNASDHEDTHWVQSFLDGGATFLAAGKMTWQDIDELERINQDMQNALDDFDFEKFGELNSQFHEKIYEKSNNTYLIERLEQVRQRMAQIRKAIFTFVPRRAKESVQEHKELIRLFRESAPPEKIEEFARLHSLRMLKAIKQSKTTK</sequence>
<organism evidence="5 6">
    <name type="scientific">Sporomusa acidovorans (strain ATCC 49682 / DSM 3132 / Mol)</name>
    <dbReference type="NCBI Taxonomy" id="1123286"/>
    <lineage>
        <taxon>Bacteria</taxon>
        <taxon>Bacillati</taxon>
        <taxon>Bacillota</taxon>
        <taxon>Negativicutes</taxon>
        <taxon>Selenomonadales</taxon>
        <taxon>Sporomusaceae</taxon>
        <taxon>Sporomusa</taxon>
    </lineage>
</organism>
<evidence type="ECO:0000256" key="1">
    <source>
        <dbReference type="ARBA" id="ARBA00023015"/>
    </source>
</evidence>
<dbReference type="Proteomes" id="UP000216052">
    <property type="component" value="Chromosome"/>
</dbReference>
<name>A0ABZ3J711_SPOA4</name>
<evidence type="ECO:0000256" key="2">
    <source>
        <dbReference type="ARBA" id="ARBA00023125"/>
    </source>
</evidence>
<dbReference type="SUPFAM" id="SSF46785">
    <property type="entry name" value="Winged helix' DNA-binding domain"/>
    <property type="match status" value="1"/>
</dbReference>